<geneLocation type="plasmid" evidence="2">
    <name>pmc64a</name>
</geneLocation>
<dbReference type="Proteomes" id="UP000463871">
    <property type="component" value="Plasmid pMC64A"/>
</dbReference>
<proteinExistence type="predicted"/>
<dbReference type="AlphaFoldDB" id="A0AAE6VQU0"/>
<gene>
    <name evidence="1" type="ORF">GWI30_22640</name>
</gene>
<name>A0AAE6VQU0_AERME</name>
<evidence type="ECO:0000313" key="1">
    <source>
        <dbReference type="EMBL" id="QHQ53642.1"/>
    </source>
</evidence>
<reference evidence="1 2" key="1">
    <citation type="submission" date="2020-01" db="EMBL/GenBank/DDBJ databases">
        <title>Complete genome of Aeromonas media MC64.</title>
        <authorList>
            <person name="Cao G."/>
            <person name="Fu J."/>
            <person name="Zhong C."/>
        </authorList>
    </citation>
    <scope>NUCLEOTIDE SEQUENCE [LARGE SCALE GENOMIC DNA]</scope>
    <source>
        <strain evidence="1 2">MC64</strain>
        <plasmid evidence="2">pmc64a</plasmid>
    </source>
</reference>
<dbReference type="RefSeq" id="WP_114522800.1">
    <property type="nucleotide sequence ID" value="NZ_CAWPID010000002.1"/>
</dbReference>
<evidence type="ECO:0000313" key="2">
    <source>
        <dbReference type="Proteomes" id="UP000463871"/>
    </source>
</evidence>
<keyword evidence="1" id="KW-0614">Plasmid</keyword>
<protein>
    <submittedName>
        <fullName evidence="1">Uncharacterized protein</fullName>
    </submittedName>
</protein>
<accession>A0AAE6VQU0</accession>
<organism evidence="1 2">
    <name type="scientific">Aeromonas media</name>
    <dbReference type="NCBI Taxonomy" id="651"/>
    <lineage>
        <taxon>Bacteria</taxon>
        <taxon>Pseudomonadati</taxon>
        <taxon>Pseudomonadota</taxon>
        <taxon>Gammaproteobacteria</taxon>
        <taxon>Aeromonadales</taxon>
        <taxon>Aeromonadaceae</taxon>
        <taxon>Aeromonas</taxon>
    </lineage>
</organism>
<dbReference type="EMBL" id="CP047963">
    <property type="protein sequence ID" value="QHQ53642.1"/>
    <property type="molecule type" value="Genomic_DNA"/>
</dbReference>
<sequence length="96" mass="10071">MDVVGSSDLSVLSPTSPLLVTVDGDSFAPSSVAELVTGLARYFRGLNVSVSWLDVGLDQHFSMPVQVASDGSAHCLVGDQCEVDFDHILSATGLNF</sequence>